<name>A0A7C9E0R1_OPUST</name>
<dbReference type="EMBL" id="GISG01169194">
    <property type="protein sequence ID" value="MBA4651248.1"/>
    <property type="molecule type" value="Transcribed_RNA"/>
</dbReference>
<sequence length="282" mass="31455">MASVMAPCSCAPATKKVSHWTNLPTPPLVAVRKHPNQTFWRCSSSAATSAAPTINHELETKKYELLTIIQDMERGLKTTADQRSSIEEAMVIVEGYEAGEPIDLEKLDGTWRLQYTSAPDVLVLFEAANRLPFLQVGQIFQKFECCSQISEGVVKNIIKWSIRNVLEENEGATLIVSAKFSLVSRRNIYLQFEEIDLQDIRISEQLQALIAPALLPRTYLSLQILQFIRSFKAQIPVNSPVSPRRSGGGLYYLSYLDNNMLLGRAVGGGGVFIFTRAQPFVC</sequence>
<dbReference type="Pfam" id="PF04755">
    <property type="entry name" value="PAP_fibrillin"/>
    <property type="match status" value="1"/>
</dbReference>
<keyword evidence="3" id="KW-0809">Transit peptide</keyword>
<proteinExistence type="predicted"/>
<feature type="domain" description="Plastid lipid-associated protein/fibrillin conserved" evidence="4">
    <location>
        <begin position="61"/>
        <end position="274"/>
    </location>
</feature>
<evidence type="ECO:0000313" key="5">
    <source>
        <dbReference type="EMBL" id="MBA4651248.1"/>
    </source>
</evidence>
<dbReference type="InterPro" id="IPR039633">
    <property type="entry name" value="PAP"/>
</dbReference>
<accession>A0A7C9E0R1</accession>
<dbReference type="AlphaFoldDB" id="A0A7C9E0R1"/>
<protein>
    <recommendedName>
        <fullName evidence="4">Plastid lipid-associated protein/fibrillin conserved domain-containing protein</fullName>
    </recommendedName>
</protein>
<reference evidence="5" key="2">
    <citation type="submission" date="2020-07" db="EMBL/GenBank/DDBJ databases">
        <authorList>
            <person name="Vera ALvarez R."/>
            <person name="Arias-Moreno D.M."/>
            <person name="Jimenez-Jacinto V."/>
            <person name="Jimenez-Bremont J.F."/>
            <person name="Swaminathan K."/>
            <person name="Moose S.P."/>
            <person name="Guerrero-Gonzalez M.L."/>
            <person name="Marino-Ramirez L."/>
            <person name="Landsman D."/>
            <person name="Rodriguez-Kessler M."/>
            <person name="Delgado-Sanchez P."/>
        </authorList>
    </citation>
    <scope>NUCLEOTIDE SEQUENCE</scope>
    <source>
        <tissue evidence="5">Cladode</tissue>
    </source>
</reference>
<dbReference type="InterPro" id="IPR006843">
    <property type="entry name" value="PAP/fibrillin_dom"/>
</dbReference>
<evidence type="ECO:0000259" key="4">
    <source>
        <dbReference type="Pfam" id="PF04755"/>
    </source>
</evidence>
<comment type="subcellular location">
    <subcellularLocation>
        <location evidence="1">Plastid</location>
    </subcellularLocation>
</comment>
<keyword evidence="2" id="KW-0934">Plastid</keyword>
<organism evidence="5">
    <name type="scientific">Opuntia streptacantha</name>
    <name type="common">Prickly pear cactus</name>
    <name type="synonym">Opuntia cardona</name>
    <dbReference type="NCBI Taxonomy" id="393608"/>
    <lineage>
        <taxon>Eukaryota</taxon>
        <taxon>Viridiplantae</taxon>
        <taxon>Streptophyta</taxon>
        <taxon>Embryophyta</taxon>
        <taxon>Tracheophyta</taxon>
        <taxon>Spermatophyta</taxon>
        <taxon>Magnoliopsida</taxon>
        <taxon>eudicotyledons</taxon>
        <taxon>Gunneridae</taxon>
        <taxon>Pentapetalae</taxon>
        <taxon>Caryophyllales</taxon>
        <taxon>Cactineae</taxon>
        <taxon>Cactaceae</taxon>
        <taxon>Opuntioideae</taxon>
        <taxon>Opuntia</taxon>
    </lineage>
</organism>
<reference evidence="5" key="1">
    <citation type="journal article" date="2013" name="J. Plant Res.">
        <title>Effect of fungi and light on seed germination of three Opuntia species from semiarid lands of central Mexico.</title>
        <authorList>
            <person name="Delgado-Sanchez P."/>
            <person name="Jimenez-Bremont J.F."/>
            <person name="Guerrero-Gonzalez Mde L."/>
            <person name="Flores J."/>
        </authorList>
    </citation>
    <scope>NUCLEOTIDE SEQUENCE</scope>
    <source>
        <tissue evidence="5">Cladode</tissue>
    </source>
</reference>
<dbReference type="PANTHER" id="PTHR31906">
    <property type="entry name" value="PLASTID-LIPID-ASSOCIATED PROTEIN 4, CHLOROPLASTIC-RELATED"/>
    <property type="match status" value="1"/>
</dbReference>
<evidence type="ECO:0000256" key="3">
    <source>
        <dbReference type="ARBA" id="ARBA00022946"/>
    </source>
</evidence>
<evidence type="ECO:0000256" key="1">
    <source>
        <dbReference type="ARBA" id="ARBA00004474"/>
    </source>
</evidence>
<evidence type="ECO:0000256" key="2">
    <source>
        <dbReference type="ARBA" id="ARBA00022640"/>
    </source>
</evidence>
<dbReference type="GO" id="GO:0009536">
    <property type="term" value="C:plastid"/>
    <property type="evidence" value="ECO:0007669"/>
    <property type="project" value="UniProtKB-SubCell"/>
</dbReference>